<dbReference type="SMART" id="SM00248">
    <property type="entry name" value="ANK"/>
    <property type="match status" value="2"/>
</dbReference>
<evidence type="ECO:0000259" key="3">
    <source>
        <dbReference type="Pfam" id="PF01612"/>
    </source>
</evidence>
<reference evidence="4 5" key="1">
    <citation type="journal article" date="2008" name="Nature">
        <title>The genome of the choanoflagellate Monosiga brevicollis and the origin of metazoans.</title>
        <authorList>
            <consortium name="JGI Sequencing"/>
            <person name="King N."/>
            <person name="Westbrook M.J."/>
            <person name="Young S.L."/>
            <person name="Kuo A."/>
            <person name="Abedin M."/>
            <person name="Chapman J."/>
            <person name="Fairclough S."/>
            <person name="Hellsten U."/>
            <person name="Isogai Y."/>
            <person name="Letunic I."/>
            <person name="Marr M."/>
            <person name="Pincus D."/>
            <person name="Putnam N."/>
            <person name="Rokas A."/>
            <person name="Wright K.J."/>
            <person name="Zuzow R."/>
            <person name="Dirks W."/>
            <person name="Good M."/>
            <person name="Goodstein D."/>
            <person name="Lemons D."/>
            <person name="Li W."/>
            <person name="Lyons J.B."/>
            <person name="Morris A."/>
            <person name="Nichols S."/>
            <person name="Richter D.J."/>
            <person name="Salamov A."/>
            <person name="Bork P."/>
            <person name="Lim W.A."/>
            <person name="Manning G."/>
            <person name="Miller W.T."/>
            <person name="McGinnis W."/>
            <person name="Shapiro H."/>
            <person name="Tjian R."/>
            <person name="Grigoriev I.V."/>
            <person name="Rokhsar D."/>
        </authorList>
    </citation>
    <scope>NUCLEOTIDE SEQUENCE [LARGE SCALE GENOMIC DNA]</scope>
    <source>
        <strain evidence="5">MX1 / ATCC 50154</strain>
    </source>
</reference>
<feature type="domain" description="3'-5' exonuclease" evidence="3">
    <location>
        <begin position="780"/>
        <end position="849"/>
    </location>
</feature>
<name>A9UNQ2_MONBE</name>
<dbReference type="SUPFAM" id="SSF53098">
    <property type="entry name" value="Ribonuclease H-like"/>
    <property type="match status" value="1"/>
</dbReference>
<dbReference type="InterPro" id="IPR012337">
    <property type="entry name" value="RNaseH-like_sf"/>
</dbReference>
<dbReference type="GO" id="GO:0008408">
    <property type="term" value="F:3'-5' exonuclease activity"/>
    <property type="evidence" value="ECO:0000318"/>
    <property type="project" value="GO_Central"/>
</dbReference>
<keyword evidence="5" id="KW-1185">Reference proteome</keyword>
<dbReference type="InterPro" id="IPR002110">
    <property type="entry name" value="Ankyrin_rpt"/>
</dbReference>
<dbReference type="RefSeq" id="XP_001742501.1">
    <property type="nucleotide sequence ID" value="XM_001742449.1"/>
</dbReference>
<dbReference type="Pfam" id="PF12796">
    <property type="entry name" value="Ank_2"/>
    <property type="match status" value="1"/>
</dbReference>
<dbReference type="PROSITE" id="PS50088">
    <property type="entry name" value="ANK_REPEAT"/>
    <property type="match status" value="1"/>
</dbReference>
<protein>
    <recommendedName>
        <fullName evidence="3">3'-5' exonuclease domain-containing protein</fullName>
    </recommendedName>
</protein>
<dbReference type="Proteomes" id="UP000001357">
    <property type="component" value="Unassembled WGS sequence"/>
</dbReference>
<dbReference type="InterPro" id="IPR036770">
    <property type="entry name" value="Ankyrin_rpt-contain_sf"/>
</dbReference>
<dbReference type="Pfam" id="PF01612">
    <property type="entry name" value="DNA_pol_A_exo1"/>
    <property type="match status" value="1"/>
</dbReference>
<dbReference type="AlphaFoldDB" id="A9UNQ2"/>
<evidence type="ECO:0000256" key="1">
    <source>
        <dbReference type="PROSITE-ProRule" id="PRU00023"/>
    </source>
</evidence>
<dbReference type="GO" id="GO:0005634">
    <property type="term" value="C:nucleus"/>
    <property type="evidence" value="ECO:0000318"/>
    <property type="project" value="GO_Central"/>
</dbReference>
<dbReference type="InterPro" id="IPR002562">
    <property type="entry name" value="3'-5'_exonuclease_dom"/>
</dbReference>
<dbReference type="SUPFAM" id="SSF48403">
    <property type="entry name" value="Ankyrin repeat"/>
    <property type="match status" value="1"/>
</dbReference>
<dbReference type="KEGG" id="mbr:MONBRDRAFT_30710"/>
<dbReference type="PANTHER" id="PTHR47765">
    <property type="entry name" value="3'-5' EXONUCLEASE DOMAIN-CONTAINING PROTEIN"/>
    <property type="match status" value="1"/>
</dbReference>
<evidence type="ECO:0000313" key="5">
    <source>
        <dbReference type="Proteomes" id="UP000001357"/>
    </source>
</evidence>
<proteinExistence type="predicted"/>
<dbReference type="eggNOG" id="KOG2207">
    <property type="taxonomic scope" value="Eukaryota"/>
</dbReference>
<dbReference type="InterPro" id="IPR036397">
    <property type="entry name" value="RNaseH_sf"/>
</dbReference>
<sequence length="880" mass="96102">MRTSVCACVRVCVCVCVCASVNGSPHLARGACECNGVWSIKCNRGAQAGLELFWLRESSTATDEEQGGRARRSTMTETASSLTAVEVGEQLRRACKRTFFKCRDVSEAQAVVSAAQEAGIAPPDYINLGNENGKTALMYAAQLSSSEDLVHYLLQLGADPNQSTKRGHTAVMFAAGKGRWRSLLHLLDEGGSLRLTVVTGDTPLGLARLKLSESEMTELEHREAAETREWRDFTKDDQALAAQSTHVATCRHCRAKLGLEPHTSGSQRTDEAVQDLEPLPVDQVVAALGPTWTTKEVGFDQNSDPSASQLALVLARTIHTCFTGPPVARRQFFEQLPQQLLLISPLDESRLADVAVACQRRELRRQLNNHGILFKRAVNMIKFLQRCFKEFLRNFCTRVTDSSVRLQLLAPATIALTDSTVLVLLLEHVQDTLHTVSLTPVLAEVPWAVILDHGLLSARHMARRNKSGEAVHTLQVMAAIVDHPASGQQGALNAGTLLDTAEQCMRDMVAQGNYPMAAALVDKWSTWFLHSPPVQSQRETGHLQHVFASQVLAPGLITNAQLSLTPDSSLSLTKLCQQLASLATSTEAVSDELAEKTEQITNTASLGTLSLTQAKDRSALLHSLTRANPVSLLKIFEQWGYEFSTDEALAVETLICARTIQTRGALEAAEYAATTPHLLSFLEVLGVPPLADLLRAGVAGIDNRLCLPKSTTIHFVGTQSAMQDARQRMEQLLTSPRLVGIDTEWRSPRPTCSLIQVAMGDDVFLLDAVPGMGDAAYAYEVVDVQPLAQSWLQRKKRPGLGTVVAAVLGQTLDKRNQCSNWDRRPLRPDQAEYAAIDAWCLAPLYEQLVSSPSVASRNVGIVADHGEDQDEEDEEEDGRH</sequence>
<gene>
    <name evidence="4" type="ORF">MONBRDRAFT_30710</name>
</gene>
<dbReference type="GeneID" id="5887546"/>
<dbReference type="Gene3D" id="3.30.420.10">
    <property type="entry name" value="Ribonuclease H-like superfamily/Ribonuclease H"/>
    <property type="match status" value="2"/>
</dbReference>
<dbReference type="InParanoid" id="A9UNQ2"/>
<dbReference type="Gene3D" id="1.25.40.20">
    <property type="entry name" value="Ankyrin repeat-containing domain"/>
    <property type="match status" value="1"/>
</dbReference>
<keyword evidence="1" id="KW-0040">ANK repeat</keyword>
<dbReference type="PROSITE" id="PS50297">
    <property type="entry name" value="ANK_REP_REGION"/>
    <property type="match status" value="1"/>
</dbReference>
<dbReference type="GO" id="GO:0003676">
    <property type="term" value="F:nucleic acid binding"/>
    <property type="evidence" value="ECO:0007669"/>
    <property type="project" value="InterPro"/>
</dbReference>
<organism evidence="4 5">
    <name type="scientific">Monosiga brevicollis</name>
    <name type="common">Choanoflagellate</name>
    <dbReference type="NCBI Taxonomy" id="81824"/>
    <lineage>
        <taxon>Eukaryota</taxon>
        <taxon>Choanoflagellata</taxon>
        <taxon>Craspedida</taxon>
        <taxon>Salpingoecidae</taxon>
        <taxon>Monosiga</taxon>
    </lineage>
</organism>
<evidence type="ECO:0000313" key="4">
    <source>
        <dbReference type="EMBL" id="EDQ92739.1"/>
    </source>
</evidence>
<dbReference type="PANTHER" id="PTHR47765:SF2">
    <property type="entry name" value="EXONUCLEASE MUT-7 HOMOLOG"/>
    <property type="match status" value="1"/>
</dbReference>
<feature type="chain" id="PRO_5002744335" description="3'-5' exonuclease domain-containing protein" evidence="2">
    <location>
        <begin position="24"/>
        <end position="880"/>
    </location>
</feature>
<accession>A9UNQ2</accession>
<dbReference type="GO" id="GO:0005737">
    <property type="term" value="C:cytoplasm"/>
    <property type="evidence" value="ECO:0000318"/>
    <property type="project" value="GO_Central"/>
</dbReference>
<dbReference type="EMBL" id="CH991543">
    <property type="protein sequence ID" value="EDQ92739.1"/>
    <property type="molecule type" value="Genomic_DNA"/>
</dbReference>
<keyword evidence="2" id="KW-0732">Signal</keyword>
<evidence type="ECO:0000256" key="2">
    <source>
        <dbReference type="SAM" id="SignalP"/>
    </source>
</evidence>
<dbReference type="InterPro" id="IPR052408">
    <property type="entry name" value="Exonuclease_MUT-7-like"/>
</dbReference>
<feature type="repeat" description="ANK" evidence="1">
    <location>
        <begin position="132"/>
        <end position="165"/>
    </location>
</feature>
<feature type="signal peptide" evidence="2">
    <location>
        <begin position="1"/>
        <end position="23"/>
    </location>
</feature>
<dbReference type="GO" id="GO:0006139">
    <property type="term" value="P:nucleobase-containing compound metabolic process"/>
    <property type="evidence" value="ECO:0007669"/>
    <property type="project" value="InterPro"/>
</dbReference>